<keyword evidence="2" id="KW-0472">Membrane</keyword>
<feature type="region of interest" description="Disordered" evidence="1">
    <location>
        <begin position="610"/>
        <end position="682"/>
    </location>
</feature>
<evidence type="ECO:0000313" key="5">
    <source>
        <dbReference type="Proteomes" id="UP001174694"/>
    </source>
</evidence>
<feature type="region of interest" description="Disordered" evidence="1">
    <location>
        <begin position="180"/>
        <end position="200"/>
    </location>
</feature>
<keyword evidence="5" id="KW-1185">Reference proteome</keyword>
<feature type="domain" description="Calcium channel YVC1-like C-terminal transmembrane" evidence="3">
    <location>
        <begin position="307"/>
        <end position="597"/>
    </location>
</feature>
<gene>
    <name evidence="4" type="ORF">NKR23_g8439</name>
</gene>
<feature type="transmembrane region" description="Helical" evidence="2">
    <location>
        <begin position="580"/>
        <end position="599"/>
    </location>
</feature>
<dbReference type="Proteomes" id="UP001174694">
    <property type="component" value="Unassembled WGS sequence"/>
</dbReference>
<dbReference type="InterPro" id="IPR056336">
    <property type="entry name" value="YVC1_C"/>
</dbReference>
<dbReference type="AlphaFoldDB" id="A0AA38R8X7"/>
<evidence type="ECO:0000256" key="1">
    <source>
        <dbReference type="SAM" id="MobiDB-lite"/>
    </source>
</evidence>
<sequence>MSPLRVKSRPMSGVDQPLRTPSPFAARNESVMLPDIYQDDSFRVVVKKLSIYFASVITLPSTFEQLRTTSAGDSLRVLVDHLSRECTNPAIVNALLALKWHYGAASDDKSLNEARANACEIVAWRFLTHLSEREVVDYCLYEIPDTESDDAENGRGNDEENGLQEPDEHSALLTQVWAGTAGSGSAKSGRERSGSSKRSQLISSLSRLTMSMRQDDDEDDDDEEDPTSPFISLNALEIAAIADAKRFISQHVVQKIITGIWNGDIIFWDKLSVDSVKRPRFYNKHNADPFSRLRVPKYLKSFEVVFFTVFLCLYYAVLVERNPDKISTVEVLLYVWFAAFCYDELSEWIDAGSIFYAADVWNIFDVIMILIGIIFVVMRIVGLSNGDEELIELSFDVLSLEALFMVPRICSILSLSPYWGTLIPCLKQMLQDFVKFMVLVVIIYLGFLTTFTLVGRKKFNLAHMSMILLKIFFGSSYVGFDIMDEIDPIFGPPLMIIFVTLSSILLVGSLTGMLSNSFSRVISHAREEYLYVYSVYVLEASTSNRLTHFYPPFNLLALIIFRPLRLFLPSDNKFRAARIVLLKATHLPIVGVIMLYELIAGRINRDDEFSGFKGPRQQQIPAHQGGMLGGSTPRKGRHRPPSSQYQLRSPNPQGMSSSTEALPRPMTASAVAASQGDDVEASDTDMRIVELTAKIDRLTDLVLTLQAQSMGKVSLS</sequence>
<keyword evidence="2" id="KW-1133">Transmembrane helix</keyword>
<feature type="transmembrane region" description="Helical" evidence="2">
    <location>
        <begin position="402"/>
        <end position="421"/>
    </location>
</feature>
<feature type="transmembrane region" description="Helical" evidence="2">
    <location>
        <begin position="494"/>
        <end position="514"/>
    </location>
</feature>
<reference evidence="4" key="1">
    <citation type="submission" date="2022-07" db="EMBL/GenBank/DDBJ databases">
        <title>Fungi with potential for degradation of polypropylene.</title>
        <authorList>
            <person name="Gostincar C."/>
        </authorList>
    </citation>
    <scope>NUCLEOTIDE SEQUENCE</scope>
    <source>
        <strain evidence="4">EXF-13308</strain>
    </source>
</reference>
<evidence type="ECO:0000256" key="2">
    <source>
        <dbReference type="SAM" id="Phobius"/>
    </source>
</evidence>
<dbReference type="Pfam" id="PF23317">
    <property type="entry name" value="YVC1_C"/>
    <property type="match status" value="1"/>
</dbReference>
<accession>A0AA38R8X7</accession>
<evidence type="ECO:0000259" key="3">
    <source>
        <dbReference type="Pfam" id="PF23317"/>
    </source>
</evidence>
<feature type="transmembrane region" description="Helical" evidence="2">
    <location>
        <begin position="361"/>
        <end position="382"/>
    </location>
</feature>
<dbReference type="InterPro" id="IPR052971">
    <property type="entry name" value="TRP_calcium_channel"/>
</dbReference>
<dbReference type="PANTHER" id="PTHR35859">
    <property type="entry name" value="NONSELECTIVE CATION CHANNEL PROTEIN"/>
    <property type="match status" value="1"/>
</dbReference>
<dbReference type="EMBL" id="JANBVO010000030">
    <property type="protein sequence ID" value="KAJ9138342.1"/>
    <property type="molecule type" value="Genomic_DNA"/>
</dbReference>
<comment type="caution">
    <text evidence="4">The sequence shown here is derived from an EMBL/GenBank/DDBJ whole genome shotgun (WGS) entry which is preliminary data.</text>
</comment>
<feature type="transmembrane region" description="Helical" evidence="2">
    <location>
        <begin position="433"/>
        <end position="455"/>
    </location>
</feature>
<organism evidence="4 5">
    <name type="scientific">Pleurostoma richardsiae</name>
    <dbReference type="NCBI Taxonomy" id="41990"/>
    <lineage>
        <taxon>Eukaryota</taxon>
        <taxon>Fungi</taxon>
        <taxon>Dikarya</taxon>
        <taxon>Ascomycota</taxon>
        <taxon>Pezizomycotina</taxon>
        <taxon>Sordariomycetes</taxon>
        <taxon>Sordariomycetidae</taxon>
        <taxon>Calosphaeriales</taxon>
        <taxon>Pleurostomataceae</taxon>
        <taxon>Pleurostoma</taxon>
    </lineage>
</organism>
<feature type="compositionally biased region" description="Polar residues" evidence="1">
    <location>
        <begin position="641"/>
        <end position="660"/>
    </location>
</feature>
<proteinExistence type="predicted"/>
<feature type="region of interest" description="Disordered" evidence="1">
    <location>
        <begin position="1"/>
        <end position="21"/>
    </location>
</feature>
<name>A0AA38R8X7_9PEZI</name>
<evidence type="ECO:0000313" key="4">
    <source>
        <dbReference type="EMBL" id="KAJ9138342.1"/>
    </source>
</evidence>
<keyword evidence="2" id="KW-0812">Transmembrane</keyword>
<dbReference type="PANTHER" id="PTHR35859:SF5">
    <property type="entry name" value="ION TRANSPORT DOMAIN-CONTAINING PROTEIN"/>
    <property type="match status" value="1"/>
</dbReference>
<feature type="transmembrane region" description="Helical" evidence="2">
    <location>
        <begin position="301"/>
        <end position="319"/>
    </location>
</feature>
<protein>
    <submittedName>
        <fullName evidence="4">Calcium channel YVC1</fullName>
    </submittedName>
</protein>